<dbReference type="EMBL" id="JAHUZE010000001">
    <property type="protein sequence ID" value="MBV7378473.1"/>
    <property type="molecule type" value="Genomic_DNA"/>
</dbReference>
<comment type="caution">
    <text evidence="3">The sequence shown here is derived from an EMBL/GenBank/DDBJ whole genome shotgun (WGS) entry which is preliminary data.</text>
</comment>
<keyword evidence="1" id="KW-0732">Signal</keyword>
<evidence type="ECO:0000259" key="2">
    <source>
        <dbReference type="Pfam" id="PF08450"/>
    </source>
</evidence>
<evidence type="ECO:0000256" key="1">
    <source>
        <dbReference type="SAM" id="SignalP"/>
    </source>
</evidence>
<dbReference type="RefSeq" id="WP_218391606.1">
    <property type="nucleotide sequence ID" value="NZ_JAHUZE010000001.1"/>
</dbReference>
<name>A0ABS6SZR6_9RHOB</name>
<evidence type="ECO:0000313" key="3">
    <source>
        <dbReference type="EMBL" id="MBV7378473.1"/>
    </source>
</evidence>
<feature type="domain" description="SMP-30/Gluconolactonase/LRE-like region" evidence="2">
    <location>
        <begin position="84"/>
        <end position="152"/>
    </location>
</feature>
<organism evidence="3 4">
    <name type="scientific">Maritimibacter dapengensis</name>
    <dbReference type="NCBI Taxonomy" id="2836868"/>
    <lineage>
        <taxon>Bacteria</taxon>
        <taxon>Pseudomonadati</taxon>
        <taxon>Pseudomonadota</taxon>
        <taxon>Alphaproteobacteria</taxon>
        <taxon>Rhodobacterales</taxon>
        <taxon>Roseobacteraceae</taxon>
        <taxon>Maritimibacter</taxon>
    </lineage>
</organism>
<gene>
    <name evidence="3" type="ORF">KJP28_06010</name>
</gene>
<proteinExistence type="predicted"/>
<sequence>MKYIFCAVACVAAGGAMAASHGGGWTLEGFTAPESAYYDADSGQIVVSNIGTFGPDGGQDGKLSLVSPEGEMVNADWVTGLMDPKGMASMDGKLYVADATGLHVVDIASGALDETITLEGAQFPNDVAVGPDGAIYVTDMFAGGVYKVMDGAAEMFVPAGTLDLPNGIWAAQDRLVVGSMGKEFVMAEGRIEGAGALVAVDYGSGEKQVLEGAEETGAIDGVVEIGGKLIYSDNPTGEIVAYENGALTTLSTTEAGAADIGVMDNMVLVPLMQGGKVMAMPVE</sequence>
<accession>A0ABS6SZR6</accession>
<feature type="chain" id="PRO_5046858951" evidence="1">
    <location>
        <begin position="19"/>
        <end position="283"/>
    </location>
</feature>
<dbReference type="Pfam" id="PF08450">
    <property type="entry name" value="SGL"/>
    <property type="match status" value="1"/>
</dbReference>
<dbReference type="Proteomes" id="UP000756530">
    <property type="component" value="Unassembled WGS sequence"/>
</dbReference>
<feature type="signal peptide" evidence="1">
    <location>
        <begin position="1"/>
        <end position="18"/>
    </location>
</feature>
<evidence type="ECO:0000313" key="4">
    <source>
        <dbReference type="Proteomes" id="UP000756530"/>
    </source>
</evidence>
<dbReference type="InterPro" id="IPR013658">
    <property type="entry name" value="SGL"/>
</dbReference>
<keyword evidence="4" id="KW-1185">Reference proteome</keyword>
<protein>
    <submittedName>
        <fullName evidence="3">SMP-30/gluconolactonase/LRE family protein</fullName>
    </submittedName>
</protein>
<reference evidence="3 4" key="1">
    <citation type="submission" date="2021-05" db="EMBL/GenBank/DDBJ databases">
        <title>Culturable bacteria isolated from Daya Bay.</title>
        <authorList>
            <person name="Zheng W."/>
            <person name="Yu S."/>
            <person name="Huang Y."/>
        </authorList>
    </citation>
    <scope>NUCLEOTIDE SEQUENCE [LARGE SCALE GENOMIC DNA]</scope>
    <source>
        <strain evidence="3 4">DP4N28-5</strain>
    </source>
</reference>